<dbReference type="EMBL" id="JAMZMK010007941">
    <property type="protein sequence ID" value="KAI7742663.1"/>
    <property type="molecule type" value="Genomic_DNA"/>
</dbReference>
<organism evidence="1 2">
    <name type="scientific">Ambrosia artemisiifolia</name>
    <name type="common">Common ragweed</name>
    <dbReference type="NCBI Taxonomy" id="4212"/>
    <lineage>
        <taxon>Eukaryota</taxon>
        <taxon>Viridiplantae</taxon>
        <taxon>Streptophyta</taxon>
        <taxon>Embryophyta</taxon>
        <taxon>Tracheophyta</taxon>
        <taxon>Spermatophyta</taxon>
        <taxon>Magnoliopsida</taxon>
        <taxon>eudicotyledons</taxon>
        <taxon>Gunneridae</taxon>
        <taxon>Pentapetalae</taxon>
        <taxon>asterids</taxon>
        <taxon>campanulids</taxon>
        <taxon>Asterales</taxon>
        <taxon>Asteraceae</taxon>
        <taxon>Asteroideae</taxon>
        <taxon>Heliantheae alliance</taxon>
        <taxon>Heliantheae</taxon>
        <taxon>Ambrosia</taxon>
    </lineage>
</organism>
<dbReference type="Proteomes" id="UP001206925">
    <property type="component" value="Unassembled WGS sequence"/>
</dbReference>
<dbReference type="AlphaFoldDB" id="A0AAD5GK65"/>
<accession>A0AAD5GK65</accession>
<protein>
    <submittedName>
        <fullName evidence="1">Uncharacterized protein</fullName>
    </submittedName>
</protein>
<proteinExistence type="predicted"/>
<evidence type="ECO:0000313" key="2">
    <source>
        <dbReference type="Proteomes" id="UP001206925"/>
    </source>
</evidence>
<evidence type="ECO:0000313" key="1">
    <source>
        <dbReference type="EMBL" id="KAI7742663.1"/>
    </source>
</evidence>
<sequence>MTVAGDYLQGSQVLMKDDQRIALKLDAKRYVSAIESDPDNYDTLL</sequence>
<gene>
    <name evidence="1" type="ORF">M8C21_025551</name>
</gene>
<comment type="caution">
    <text evidence="1">The sequence shown here is derived from an EMBL/GenBank/DDBJ whole genome shotgun (WGS) entry which is preliminary data.</text>
</comment>
<reference evidence="1" key="1">
    <citation type="submission" date="2022-06" db="EMBL/GenBank/DDBJ databases">
        <title>Uncovering the hologenomic basis of an extraordinary plant invasion.</title>
        <authorList>
            <person name="Bieker V.C."/>
            <person name="Martin M.D."/>
            <person name="Gilbert T."/>
            <person name="Hodgins K."/>
            <person name="Battlay P."/>
            <person name="Petersen B."/>
            <person name="Wilson J."/>
        </authorList>
    </citation>
    <scope>NUCLEOTIDE SEQUENCE</scope>
    <source>
        <strain evidence="1">AA19_3_7</strain>
        <tissue evidence="1">Leaf</tissue>
    </source>
</reference>
<name>A0AAD5GK65_AMBAR</name>
<keyword evidence="2" id="KW-1185">Reference proteome</keyword>